<evidence type="ECO:0000313" key="3">
    <source>
        <dbReference type="Proteomes" id="UP000054107"/>
    </source>
</evidence>
<organism evidence="2 3">
    <name type="scientific">Parasitella parasitica</name>
    <dbReference type="NCBI Taxonomy" id="35722"/>
    <lineage>
        <taxon>Eukaryota</taxon>
        <taxon>Fungi</taxon>
        <taxon>Fungi incertae sedis</taxon>
        <taxon>Mucoromycota</taxon>
        <taxon>Mucoromycotina</taxon>
        <taxon>Mucoromycetes</taxon>
        <taxon>Mucorales</taxon>
        <taxon>Mucorineae</taxon>
        <taxon>Mucoraceae</taxon>
        <taxon>Parasitella</taxon>
    </lineage>
</organism>
<keyword evidence="3" id="KW-1185">Reference proteome</keyword>
<proteinExistence type="predicted"/>
<feature type="compositionally biased region" description="Low complexity" evidence="1">
    <location>
        <begin position="57"/>
        <end position="77"/>
    </location>
</feature>
<gene>
    <name evidence="2" type="primary">PARPA_01189.1 scaffold 1359</name>
</gene>
<name>A0A0B7MX98_9FUNG</name>
<dbReference type="AlphaFoldDB" id="A0A0B7MX98"/>
<evidence type="ECO:0000313" key="2">
    <source>
        <dbReference type="EMBL" id="CEP07880.1"/>
    </source>
</evidence>
<dbReference type="Proteomes" id="UP000054107">
    <property type="component" value="Unassembled WGS sequence"/>
</dbReference>
<sequence length="148" mass="16582">MLPDDELDFEDFGDLGDVDGPELTNEELEALEQELRDENASSLNQVDQGEQNKKAAQETATAAAKAPLKTSAPTTATSVALEKKEENTVNNNLEEGETLNDARPVPNKPGFTQQQQQQLPKFSKYNNNYKYNAYNRNGFYNQRPIPMK</sequence>
<feature type="compositionally biased region" description="Polar residues" evidence="1">
    <location>
        <begin position="40"/>
        <end position="49"/>
    </location>
</feature>
<protein>
    <submittedName>
        <fullName evidence="2">Uncharacterized protein</fullName>
    </submittedName>
</protein>
<dbReference type="OrthoDB" id="10500913at2759"/>
<feature type="region of interest" description="Disordered" evidence="1">
    <location>
        <begin position="1"/>
        <end position="124"/>
    </location>
</feature>
<reference evidence="2 3" key="1">
    <citation type="submission" date="2014-09" db="EMBL/GenBank/DDBJ databases">
        <authorList>
            <person name="Ellenberger Sabrina"/>
        </authorList>
    </citation>
    <scope>NUCLEOTIDE SEQUENCE [LARGE SCALE GENOMIC DNA]</scope>
    <source>
        <strain evidence="2 3">CBS 412.66</strain>
    </source>
</reference>
<evidence type="ECO:0000256" key="1">
    <source>
        <dbReference type="SAM" id="MobiDB-lite"/>
    </source>
</evidence>
<dbReference type="EMBL" id="LN719426">
    <property type="protein sequence ID" value="CEP07880.1"/>
    <property type="molecule type" value="Genomic_DNA"/>
</dbReference>
<accession>A0A0B7MX98</accession>
<feature type="compositionally biased region" description="Acidic residues" evidence="1">
    <location>
        <begin position="1"/>
        <end position="32"/>
    </location>
</feature>